<evidence type="ECO:0000313" key="1">
    <source>
        <dbReference type="EMBL" id="KAF2134271.1"/>
    </source>
</evidence>
<dbReference type="RefSeq" id="XP_033528658.1">
    <property type="nucleotide sequence ID" value="XM_033667331.1"/>
</dbReference>
<protein>
    <submittedName>
        <fullName evidence="1">Uncharacterized protein</fullName>
    </submittedName>
</protein>
<proteinExistence type="predicted"/>
<organism evidence="1 2">
    <name type="scientific">Dothidotthia symphoricarpi CBS 119687</name>
    <dbReference type="NCBI Taxonomy" id="1392245"/>
    <lineage>
        <taxon>Eukaryota</taxon>
        <taxon>Fungi</taxon>
        <taxon>Dikarya</taxon>
        <taxon>Ascomycota</taxon>
        <taxon>Pezizomycotina</taxon>
        <taxon>Dothideomycetes</taxon>
        <taxon>Pleosporomycetidae</taxon>
        <taxon>Pleosporales</taxon>
        <taxon>Dothidotthiaceae</taxon>
        <taxon>Dothidotthia</taxon>
    </lineage>
</organism>
<accession>A0A6A6AUR0</accession>
<gene>
    <name evidence="1" type="ORF">P153DRAFT_363243</name>
</gene>
<sequence>MSNKNKHLHSNFTHHARDSRLMEKKIGCILRESNPNQLLGRQLSYRWTKDADF</sequence>
<dbReference type="EMBL" id="ML977498">
    <property type="protein sequence ID" value="KAF2134271.1"/>
    <property type="molecule type" value="Genomic_DNA"/>
</dbReference>
<evidence type="ECO:0000313" key="2">
    <source>
        <dbReference type="Proteomes" id="UP000799771"/>
    </source>
</evidence>
<keyword evidence="2" id="KW-1185">Reference proteome</keyword>
<dbReference type="OrthoDB" id="5595483at2759"/>
<dbReference type="GeneID" id="54407763"/>
<dbReference type="Proteomes" id="UP000799771">
    <property type="component" value="Unassembled WGS sequence"/>
</dbReference>
<reference evidence="1" key="1">
    <citation type="journal article" date="2020" name="Stud. Mycol.">
        <title>101 Dothideomycetes genomes: a test case for predicting lifestyles and emergence of pathogens.</title>
        <authorList>
            <person name="Haridas S."/>
            <person name="Albert R."/>
            <person name="Binder M."/>
            <person name="Bloem J."/>
            <person name="Labutti K."/>
            <person name="Salamov A."/>
            <person name="Andreopoulos B."/>
            <person name="Baker S."/>
            <person name="Barry K."/>
            <person name="Bills G."/>
            <person name="Bluhm B."/>
            <person name="Cannon C."/>
            <person name="Castanera R."/>
            <person name="Culley D."/>
            <person name="Daum C."/>
            <person name="Ezra D."/>
            <person name="Gonzalez J."/>
            <person name="Henrissat B."/>
            <person name="Kuo A."/>
            <person name="Liang C."/>
            <person name="Lipzen A."/>
            <person name="Lutzoni F."/>
            <person name="Magnuson J."/>
            <person name="Mondo S."/>
            <person name="Nolan M."/>
            <person name="Ohm R."/>
            <person name="Pangilinan J."/>
            <person name="Park H.-J."/>
            <person name="Ramirez L."/>
            <person name="Alfaro M."/>
            <person name="Sun H."/>
            <person name="Tritt A."/>
            <person name="Yoshinaga Y."/>
            <person name="Zwiers L.-H."/>
            <person name="Turgeon B."/>
            <person name="Goodwin S."/>
            <person name="Spatafora J."/>
            <person name="Crous P."/>
            <person name="Grigoriev I."/>
        </authorList>
    </citation>
    <scope>NUCLEOTIDE SEQUENCE</scope>
    <source>
        <strain evidence="1">CBS 119687</strain>
    </source>
</reference>
<dbReference type="AlphaFoldDB" id="A0A6A6AUR0"/>
<name>A0A6A6AUR0_9PLEO</name>